<gene>
    <name evidence="1" type="ORF">SLEP1_g58357</name>
</gene>
<dbReference type="EMBL" id="BPVZ01000531">
    <property type="protein sequence ID" value="GKV51732.1"/>
    <property type="molecule type" value="Genomic_DNA"/>
</dbReference>
<evidence type="ECO:0000313" key="1">
    <source>
        <dbReference type="EMBL" id="GKV51732.1"/>
    </source>
</evidence>
<organism evidence="1 2">
    <name type="scientific">Rubroshorea leprosula</name>
    <dbReference type="NCBI Taxonomy" id="152421"/>
    <lineage>
        <taxon>Eukaryota</taxon>
        <taxon>Viridiplantae</taxon>
        <taxon>Streptophyta</taxon>
        <taxon>Embryophyta</taxon>
        <taxon>Tracheophyta</taxon>
        <taxon>Spermatophyta</taxon>
        <taxon>Magnoliopsida</taxon>
        <taxon>eudicotyledons</taxon>
        <taxon>Gunneridae</taxon>
        <taxon>Pentapetalae</taxon>
        <taxon>rosids</taxon>
        <taxon>malvids</taxon>
        <taxon>Malvales</taxon>
        <taxon>Dipterocarpaceae</taxon>
        <taxon>Rubroshorea</taxon>
    </lineage>
</organism>
<accession>A0AAV5MTL6</accession>
<dbReference type="AlphaFoldDB" id="A0AAV5MTL6"/>
<name>A0AAV5MTL6_9ROSI</name>
<protein>
    <submittedName>
        <fullName evidence="1">Uncharacterized protein</fullName>
    </submittedName>
</protein>
<proteinExistence type="predicted"/>
<evidence type="ECO:0000313" key="2">
    <source>
        <dbReference type="Proteomes" id="UP001054252"/>
    </source>
</evidence>
<reference evidence="1 2" key="1">
    <citation type="journal article" date="2021" name="Commun. Biol.">
        <title>The genome of Shorea leprosula (Dipterocarpaceae) highlights the ecological relevance of drought in aseasonal tropical rainforests.</title>
        <authorList>
            <person name="Ng K.K.S."/>
            <person name="Kobayashi M.J."/>
            <person name="Fawcett J.A."/>
            <person name="Hatakeyama M."/>
            <person name="Paape T."/>
            <person name="Ng C.H."/>
            <person name="Ang C.C."/>
            <person name="Tnah L.H."/>
            <person name="Lee C.T."/>
            <person name="Nishiyama T."/>
            <person name="Sese J."/>
            <person name="O'Brien M.J."/>
            <person name="Copetti D."/>
            <person name="Mohd Noor M.I."/>
            <person name="Ong R.C."/>
            <person name="Putra M."/>
            <person name="Sireger I.Z."/>
            <person name="Indrioko S."/>
            <person name="Kosugi Y."/>
            <person name="Izuno A."/>
            <person name="Isagi Y."/>
            <person name="Lee S.L."/>
            <person name="Shimizu K.K."/>
        </authorList>
    </citation>
    <scope>NUCLEOTIDE SEQUENCE [LARGE SCALE GENOMIC DNA]</scope>
    <source>
        <strain evidence="1">214</strain>
    </source>
</reference>
<sequence length="118" mass="13359">MKEIWHGDDVKDGIVFTKLVSLQLKVLPKLESSCSGNCNFEFPSLADVIVMECPSIWTFSKGESGDDVEEDWFDALHKLGVINPLRVIYREDSWGLYCKGSGDDAEEDWSDALHKLFD</sequence>
<dbReference type="Proteomes" id="UP001054252">
    <property type="component" value="Unassembled WGS sequence"/>
</dbReference>
<comment type="caution">
    <text evidence="1">The sequence shown here is derived from an EMBL/GenBank/DDBJ whole genome shotgun (WGS) entry which is preliminary data.</text>
</comment>
<keyword evidence="2" id="KW-1185">Reference proteome</keyword>